<name>A0A387B714_9MICO</name>
<dbReference type="InterPro" id="IPR050482">
    <property type="entry name" value="Sensor_HK_TwoCompSys"/>
</dbReference>
<accession>A0A387B714</accession>
<dbReference type="AlphaFoldDB" id="A0A387B714"/>
<dbReference type="PANTHER" id="PTHR24421:SF61">
    <property type="entry name" value="OXYGEN SENSOR HISTIDINE KINASE NREB"/>
    <property type="match status" value="1"/>
</dbReference>
<protein>
    <recommendedName>
        <fullName evidence="5">Histidine kinase/HSP90-like ATPase domain-containing protein</fullName>
    </recommendedName>
</protein>
<dbReference type="PANTHER" id="PTHR24421">
    <property type="entry name" value="NITRATE/NITRITE SENSOR PROTEIN NARX-RELATED"/>
    <property type="match status" value="1"/>
</dbReference>
<dbReference type="SUPFAM" id="SSF55874">
    <property type="entry name" value="ATPase domain of HSP90 chaperone/DNA topoisomerase II/histidine kinase"/>
    <property type="match status" value="1"/>
</dbReference>
<keyword evidence="3" id="KW-0902">Two-component regulatory system</keyword>
<evidence type="ECO:0000259" key="5">
    <source>
        <dbReference type="Pfam" id="PF02518"/>
    </source>
</evidence>
<feature type="transmembrane region" description="Helical" evidence="4">
    <location>
        <begin position="50"/>
        <end position="69"/>
    </location>
</feature>
<feature type="transmembrane region" description="Helical" evidence="4">
    <location>
        <begin position="104"/>
        <end position="125"/>
    </location>
</feature>
<dbReference type="GO" id="GO:0016301">
    <property type="term" value="F:kinase activity"/>
    <property type="evidence" value="ECO:0007669"/>
    <property type="project" value="UniProtKB-KW"/>
</dbReference>
<evidence type="ECO:0000256" key="4">
    <source>
        <dbReference type="SAM" id="Phobius"/>
    </source>
</evidence>
<proteinExistence type="predicted"/>
<sequence>MDGTWIFPVRDAALATRSALVAAAATLSLVLLGVLWLLSAILILGEPGSLVVWTPLALVPLAACCVAAWRWDPITPAGYVAIGAAAVGSLVALTVAVVGSPAQAFAGTASFFLSMSTNIVVLIGATSDRWTGGILGAIGGWVVGEGTIAITAAFVGLPWRLDVPPIAIAVGLALAYAMFPLARARGRRGTALLEQADNRTRTRTLREFEGRESIAQLHDTLLSELAALALREPGPLGAEERARLERGLESSAMLPVLRGERTPDAPGVGAWLTSIGVAGGVRVRLEGDIAALDELTEPAAGALRSSLEQCIVNVARHAGVSEAWVAVTASAGQLSVTVVDEGVGFDPDTVPADRLGLSESVRGRVERCGGSVRVWSSPGAGTSVNIVVPTEG</sequence>
<organism evidence="6 7">
    <name type="scientific">Protaetiibacter intestinalis</name>
    <dbReference type="NCBI Taxonomy" id="2419774"/>
    <lineage>
        <taxon>Bacteria</taxon>
        <taxon>Bacillati</taxon>
        <taxon>Actinomycetota</taxon>
        <taxon>Actinomycetes</taxon>
        <taxon>Micrococcales</taxon>
        <taxon>Microbacteriaceae</taxon>
        <taxon>Protaetiibacter</taxon>
    </lineage>
</organism>
<keyword evidence="1" id="KW-0808">Transferase</keyword>
<gene>
    <name evidence="6" type="ORF">D7I47_07650</name>
</gene>
<dbReference type="InterPro" id="IPR003594">
    <property type="entry name" value="HATPase_dom"/>
</dbReference>
<dbReference type="KEGG" id="lyd:D7I47_07650"/>
<keyword evidence="4" id="KW-0472">Membrane</keyword>
<evidence type="ECO:0000313" key="6">
    <source>
        <dbReference type="EMBL" id="AYF98137.1"/>
    </source>
</evidence>
<keyword evidence="7" id="KW-1185">Reference proteome</keyword>
<evidence type="ECO:0000256" key="1">
    <source>
        <dbReference type="ARBA" id="ARBA00022679"/>
    </source>
</evidence>
<feature type="transmembrane region" description="Helical" evidence="4">
    <location>
        <begin position="132"/>
        <end position="157"/>
    </location>
</feature>
<evidence type="ECO:0000256" key="3">
    <source>
        <dbReference type="ARBA" id="ARBA00023012"/>
    </source>
</evidence>
<feature type="transmembrane region" description="Helical" evidence="4">
    <location>
        <begin position="20"/>
        <end position="44"/>
    </location>
</feature>
<evidence type="ECO:0000256" key="2">
    <source>
        <dbReference type="ARBA" id="ARBA00022777"/>
    </source>
</evidence>
<dbReference type="Gene3D" id="3.30.565.10">
    <property type="entry name" value="Histidine kinase-like ATPase, C-terminal domain"/>
    <property type="match status" value="1"/>
</dbReference>
<dbReference type="GO" id="GO:0000160">
    <property type="term" value="P:phosphorelay signal transduction system"/>
    <property type="evidence" value="ECO:0007669"/>
    <property type="project" value="UniProtKB-KW"/>
</dbReference>
<keyword evidence="4" id="KW-0812">Transmembrane</keyword>
<feature type="transmembrane region" description="Helical" evidence="4">
    <location>
        <begin position="76"/>
        <end position="98"/>
    </location>
</feature>
<dbReference type="Proteomes" id="UP000278886">
    <property type="component" value="Chromosome"/>
</dbReference>
<keyword evidence="4" id="KW-1133">Transmembrane helix</keyword>
<reference evidence="7" key="1">
    <citation type="submission" date="2018-09" db="EMBL/GenBank/DDBJ databases">
        <title>Genome sequencing of strain 2DFWR-13.</title>
        <authorList>
            <person name="Heo J."/>
            <person name="Kim S.-J."/>
            <person name="Kwon S.-W."/>
        </authorList>
    </citation>
    <scope>NUCLEOTIDE SEQUENCE [LARGE SCALE GENOMIC DNA]</scope>
    <source>
        <strain evidence="7">2DFWR-13</strain>
    </source>
</reference>
<feature type="transmembrane region" description="Helical" evidence="4">
    <location>
        <begin position="163"/>
        <end position="182"/>
    </location>
</feature>
<feature type="domain" description="Histidine kinase/HSP90-like ATPase" evidence="5">
    <location>
        <begin position="303"/>
        <end position="390"/>
    </location>
</feature>
<dbReference type="Pfam" id="PF02518">
    <property type="entry name" value="HATPase_c"/>
    <property type="match status" value="1"/>
</dbReference>
<dbReference type="CDD" id="cd16917">
    <property type="entry name" value="HATPase_UhpB-NarQ-NarX-like"/>
    <property type="match status" value="1"/>
</dbReference>
<evidence type="ECO:0000313" key="7">
    <source>
        <dbReference type="Proteomes" id="UP000278886"/>
    </source>
</evidence>
<dbReference type="InterPro" id="IPR036890">
    <property type="entry name" value="HATPase_C_sf"/>
</dbReference>
<keyword evidence="2" id="KW-0418">Kinase</keyword>
<dbReference type="EMBL" id="CP032630">
    <property type="protein sequence ID" value="AYF98137.1"/>
    <property type="molecule type" value="Genomic_DNA"/>
</dbReference>